<dbReference type="InterPro" id="IPR036910">
    <property type="entry name" value="HMG_box_dom_sf"/>
</dbReference>
<feature type="compositionally biased region" description="Basic residues" evidence="2">
    <location>
        <begin position="293"/>
        <end position="303"/>
    </location>
</feature>
<feature type="region of interest" description="Disordered" evidence="2">
    <location>
        <begin position="70"/>
        <end position="117"/>
    </location>
</feature>
<dbReference type="SUPFAM" id="SSF47095">
    <property type="entry name" value="HMG-box"/>
    <property type="match status" value="1"/>
</dbReference>
<evidence type="ECO:0000313" key="4">
    <source>
        <dbReference type="EMBL" id="KAK7000779.1"/>
    </source>
</evidence>
<accession>A0AAW0A3N6</accession>
<dbReference type="SMART" id="SM00398">
    <property type="entry name" value="HMG"/>
    <property type="match status" value="1"/>
</dbReference>
<name>A0AAW0A3N6_9AGAR</name>
<keyword evidence="1" id="KW-0539">Nucleus</keyword>
<feature type="domain" description="HMG box" evidence="3">
    <location>
        <begin position="114"/>
        <end position="183"/>
    </location>
</feature>
<keyword evidence="1" id="KW-0238">DNA-binding</keyword>
<dbReference type="Pfam" id="PF00505">
    <property type="entry name" value="HMG_box"/>
    <property type="match status" value="1"/>
</dbReference>
<evidence type="ECO:0000256" key="2">
    <source>
        <dbReference type="SAM" id="MobiDB-lite"/>
    </source>
</evidence>
<evidence type="ECO:0000313" key="5">
    <source>
        <dbReference type="Proteomes" id="UP001362999"/>
    </source>
</evidence>
<evidence type="ECO:0000259" key="3">
    <source>
        <dbReference type="PROSITE" id="PS50118"/>
    </source>
</evidence>
<keyword evidence="5" id="KW-1185">Reference proteome</keyword>
<feature type="region of interest" description="Disordered" evidence="2">
    <location>
        <begin position="264"/>
        <end position="326"/>
    </location>
</feature>
<dbReference type="GO" id="GO:0005634">
    <property type="term" value="C:nucleus"/>
    <property type="evidence" value="ECO:0007669"/>
    <property type="project" value="UniProtKB-UniRule"/>
</dbReference>
<reference evidence="4 5" key="1">
    <citation type="journal article" date="2024" name="J Genomics">
        <title>Draft genome sequencing and assembly of Favolaschia claudopus CIRM-BRFM 2984 isolated from oak limbs.</title>
        <authorList>
            <person name="Navarro D."/>
            <person name="Drula E."/>
            <person name="Chaduli D."/>
            <person name="Cazenave R."/>
            <person name="Ahrendt S."/>
            <person name="Wang J."/>
            <person name="Lipzen A."/>
            <person name="Daum C."/>
            <person name="Barry K."/>
            <person name="Grigoriev I.V."/>
            <person name="Favel A."/>
            <person name="Rosso M.N."/>
            <person name="Martin F."/>
        </authorList>
    </citation>
    <scope>NUCLEOTIDE SEQUENCE [LARGE SCALE GENOMIC DNA]</scope>
    <source>
        <strain evidence="4 5">CIRM-BRFM 2984</strain>
    </source>
</reference>
<sequence length="498" mass="54435">MPVERSRGSRRTCADGDGLVWTEPLVPPGISFATNLTPGAWDESSQAMPCMNYKFSVEHNLKAERAKSAAFLDAPPSTESKPNRTRHKHKVTPPLSIAPTVQPQPREPHTQTRNPRPPNAFIFFRSAFIRTGEVPADVETSHASLSAIAGLTWAALPALEKAAWHRKAEEERKRHLERFPAYAPASGSSDRDRYVGRGSGKGGLAAVVARPNRRKQREVVPPDRVRQAHIASLLLSKLRGVELREAIAKFDQERRERGEGGVEVRFGPVETPEGRLEESDPAPFEREGSRSFVVRRRCRNEKRRKSEEGKDGRCTLPPPLSPSTPIDPASTATFAFDSDFDLLSSVPAIAPNTGFASTLELSFDLLSSIRPTANDEFTSTFEWPPLNKSSSSPFFDPSYPLSHDTSTSPDVSSFCRSLEDLSLINPFPEPYSVGTHTGQPSPVLGCSSMFAIGGDPNSLTSSPEWIGLSMDGGLTPCAGLELRPDLAGLGDVRMSSLW</sequence>
<dbReference type="Proteomes" id="UP001362999">
    <property type="component" value="Unassembled WGS sequence"/>
</dbReference>
<evidence type="ECO:0000256" key="1">
    <source>
        <dbReference type="PROSITE-ProRule" id="PRU00267"/>
    </source>
</evidence>
<dbReference type="Gene3D" id="1.10.30.10">
    <property type="entry name" value="High mobility group box domain"/>
    <property type="match status" value="1"/>
</dbReference>
<feature type="compositionally biased region" description="Basic and acidic residues" evidence="2">
    <location>
        <begin position="304"/>
        <end position="313"/>
    </location>
</feature>
<dbReference type="AlphaFoldDB" id="A0AAW0A3N6"/>
<comment type="caution">
    <text evidence="4">The sequence shown here is derived from an EMBL/GenBank/DDBJ whole genome shotgun (WGS) entry which is preliminary data.</text>
</comment>
<dbReference type="EMBL" id="JAWWNJ010000086">
    <property type="protein sequence ID" value="KAK7000779.1"/>
    <property type="molecule type" value="Genomic_DNA"/>
</dbReference>
<feature type="DNA-binding region" description="HMG box" evidence="1">
    <location>
        <begin position="114"/>
        <end position="183"/>
    </location>
</feature>
<organism evidence="4 5">
    <name type="scientific">Favolaschia claudopus</name>
    <dbReference type="NCBI Taxonomy" id="2862362"/>
    <lineage>
        <taxon>Eukaryota</taxon>
        <taxon>Fungi</taxon>
        <taxon>Dikarya</taxon>
        <taxon>Basidiomycota</taxon>
        <taxon>Agaricomycotina</taxon>
        <taxon>Agaricomycetes</taxon>
        <taxon>Agaricomycetidae</taxon>
        <taxon>Agaricales</taxon>
        <taxon>Marasmiineae</taxon>
        <taxon>Mycenaceae</taxon>
        <taxon>Favolaschia</taxon>
    </lineage>
</organism>
<dbReference type="GO" id="GO:0003677">
    <property type="term" value="F:DNA binding"/>
    <property type="evidence" value="ECO:0007669"/>
    <property type="project" value="UniProtKB-UniRule"/>
</dbReference>
<proteinExistence type="predicted"/>
<dbReference type="InterPro" id="IPR009071">
    <property type="entry name" value="HMG_box_dom"/>
</dbReference>
<gene>
    <name evidence="4" type="ORF">R3P38DRAFT_3284868</name>
</gene>
<dbReference type="PROSITE" id="PS50118">
    <property type="entry name" value="HMG_BOX_2"/>
    <property type="match status" value="1"/>
</dbReference>
<protein>
    <submittedName>
        <fullName evidence="4">HMG box domain-containing protein</fullName>
    </submittedName>
</protein>
<feature type="compositionally biased region" description="Basic and acidic residues" evidence="2">
    <location>
        <begin position="272"/>
        <end position="289"/>
    </location>
</feature>
<dbReference type="CDD" id="cd01389">
    <property type="entry name" value="HMG-box_ROX1-like"/>
    <property type="match status" value="1"/>
</dbReference>